<feature type="transmembrane region" description="Helical" evidence="8">
    <location>
        <begin position="197"/>
        <end position="214"/>
    </location>
</feature>
<feature type="transmembrane region" description="Helical" evidence="8">
    <location>
        <begin position="172"/>
        <end position="191"/>
    </location>
</feature>
<keyword evidence="3" id="KW-0813">Transport</keyword>
<dbReference type="PANTHER" id="PTHR34979:SF1">
    <property type="entry name" value="INNER MEMBRANE PROTEIN YGAZ"/>
    <property type="match status" value="1"/>
</dbReference>
<proteinExistence type="inferred from homology"/>
<organism evidence="9 10">
    <name type="scientific">Caenispirillum salinarum AK4</name>
    <dbReference type="NCBI Taxonomy" id="1238182"/>
    <lineage>
        <taxon>Bacteria</taxon>
        <taxon>Pseudomonadati</taxon>
        <taxon>Pseudomonadota</taxon>
        <taxon>Alphaproteobacteria</taxon>
        <taxon>Rhodospirillales</taxon>
        <taxon>Novispirillaceae</taxon>
        <taxon>Caenispirillum</taxon>
    </lineage>
</organism>
<evidence type="ECO:0000256" key="1">
    <source>
        <dbReference type="ARBA" id="ARBA00004651"/>
    </source>
</evidence>
<keyword evidence="10" id="KW-1185">Reference proteome</keyword>
<evidence type="ECO:0000256" key="3">
    <source>
        <dbReference type="ARBA" id="ARBA00022448"/>
    </source>
</evidence>
<dbReference type="eggNOG" id="COG1296">
    <property type="taxonomic scope" value="Bacteria"/>
</dbReference>
<reference evidence="9 10" key="1">
    <citation type="journal article" date="2013" name="Genome Announc.">
        <title>Draft Genome Sequence of an Alphaproteobacterium, Caenispirillum salinarum AK4(T), Isolated from a Solar Saltern.</title>
        <authorList>
            <person name="Khatri I."/>
            <person name="Singh A."/>
            <person name="Korpole S."/>
            <person name="Pinnaka A.K."/>
            <person name="Subramanian S."/>
        </authorList>
    </citation>
    <scope>NUCLEOTIDE SEQUENCE [LARGE SCALE GENOMIC DNA]</scope>
    <source>
        <strain evidence="9 10">AK4</strain>
    </source>
</reference>
<name>K9HJC1_9PROT</name>
<evidence type="ECO:0000256" key="5">
    <source>
        <dbReference type="ARBA" id="ARBA00022692"/>
    </source>
</evidence>
<feature type="transmembrane region" description="Helical" evidence="8">
    <location>
        <begin position="140"/>
        <end position="160"/>
    </location>
</feature>
<dbReference type="PATRIC" id="fig|1238182.3.peg.2099"/>
<evidence type="ECO:0000256" key="4">
    <source>
        <dbReference type="ARBA" id="ARBA00022475"/>
    </source>
</evidence>
<sequence>MRLRDSYAPGALWRGARDNLGIGVAVSGYGAVFGVLTAGKGIALADMVAMNLFIFAGAAQFLIVEMWTPTAVVAEIILAALIINLRYLLVGASLRPVFTGRPLHHKALGMHLVADENWAVTMNGVARAGGVNGGAMPGPAHLLGGGLCLAAFWHAASAAGHVAGNFLPAPHVLGLDFAFTAVFLALALGLWKGRGDLLPWIVTGATAWIAAEMLPGKWYVLIAAAAGFAATVIQHALSGGAENGANGEEALSDA</sequence>
<evidence type="ECO:0000256" key="2">
    <source>
        <dbReference type="ARBA" id="ARBA00010735"/>
    </source>
</evidence>
<dbReference type="GO" id="GO:1903785">
    <property type="term" value="P:L-valine transmembrane transport"/>
    <property type="evidence" value="ECO:0007669"/>
    <property type="project" value="TreeGrafter"/>
</dbReference>
<protein>
    <submittedName>
        <fullName evidence="9">Branched-chain amino acid permease</fullName>
    </submittedName>
</protein>
<evidence type="ECO:0000256" key="7">
    <source>
        <dbReference type="ARBA" id="ARBA00023136"/>
    </source>
</evidence>
<evidence type="ECO:0000313" key="9">
    <source>
        <dbReference type="EMBL" id="EKV30478.1"/>
    </source>
</evidence>
<keyword evidence="4" id="KW-1003">Cell membrane</keyword>
<dbReference type="AlphaFoldDB" id="K9HJC1"/>
<dbReference type="Pfam" id="PF03591">
    <property type="entry name" value="AzlC"/>
    <property type="match status" value="1"/>
</dbReference>
<feature type="transmembrane region" description="Helical" evidence="8">
    <location>
        <begin position="71"/>
        <end position="89"/>
    </location>
</feature>
<comment type="caution">
    <text evidence="9">The sequence shown here is derived from an EMBL/GenBank/DDBJ whole genome shotgun (WGS) entry which is preliminary data.</text>
</comment>
<dbReference type="PANTHER" id="PTHR34979">
    <property type="entry name" value="INNER MEMBRANE PROTEIN YGAZ"/>
    <property type="match status" value="1"/>
</dbReference>
<comment type="similarity">
    <text evidence="2">Belongs to the AzlC family.</text>
</comment>
<keyword evidence="6 8" id="KW-1133">Transmembrane helix</keyword>
<gene>
    <name evidence="9" type="ORF">C882_4437</name>
</gene>
<evidence type="ECO:0000313" key="10">
    <source>
        <dbReference type="Proteomes" id="UP000009881"/>
    </source>
</evidence>
<feature type="transmembrane region" description="Helical" evidence="8">
    <location>
        <begin position="20"/>
        <end position="38"/>
    </location>
</feature>
<evidence type="ECO:0000256" key="6">
    <source>
        <dbReference type="ARBA" id="ARBA00022989"/>
    </source>
</evidence>
<evidence type="ECO:0000256" key="8">
    <source>
        <dbReference type="SAM" id="Phobius"/>
    </source>
</evidence>
<dbReference type="STRING" id="1238182.C882_4437"/>
<feature type="transmembrane region" description="Helical" evidence="8">
    <location>
        <begin position="44"/>
        <end position="64"/>
    </location>
</feature>
<keyword evidence="5 8" id="KW-0812">Transmembrane</keyword>
<dbReference type="EMBL" id="ANHY01000008">
    <property type="protein sequence ID" value="EKV30478.1"/>
    <property type="molecule type" value="Genomic_DNA"/>
</dbReference>
<dbReference type="GO" id="GO:0005886">
    <property type="term" value="C:plasma membrane"/>
    <property type="evidence" value="ECO:0007669"/>
    <property type="project" value="UniProtKB-SubCell"/>
</dbReference>
<dbReference type="InterPro" id="IPR011606">
    <property type="entry name" value="Brnchd-chn_aa_trnsp_permease"/>
</dbReference>
<comment type="subcellular location">
    <subcellularLocation>
        <location evidence="1">Cell membrane</location>
        <topology evidence="1">Multi-pass membrane protein</topology>
    </subcellularLocation>
</comment>
<keyword evidence="7 8" id="KW-0472">Membrane</keyword>
<accession>K9HJC1</accession>
<dbReference type="Proteomes" id="UP000009881">
    <property type="component" value="Unassembled WGS sequence"/>
</dbReference>